<gene>
    <name evidence="1" type="ORF">METZ01_LOCUS333555</name>
</gene>
<dbReference type="AlphaFoldDB" id="A0A382Q8X6"/>
<proteinExistence type="predicted"/>
<organism evidence="1">
    <name type="scientific">marine metagenome</name>
    <dbReference type="NCBI Taxonomy" id="408172"/>
    <lineage>
        <taxon>unclassified sequences</taxon>
        <taxon>metagenomes</taxon>
        <taxon>ecological metagenomes</taxon>
    </lineage>
</organism>
<feature type="non-terminal residue" evidence="1">
    <location>
        <position position="48"/>
    </location>
</feature>
<sequence length="48" mass="5437">MIEVDTFSLISHLSFTLAFLLLQQKHNPAVGKNTKILFCISDFFSIHA</sequence>
<reference evidence="1" key="1">
    <citation type="submission" date="2018-05" db="EMBL/GenBank/DDBJ databases">
        <authorList>
            <person name="Lanie J.A."/>
            <person name="Ng W.-L."/>
            <person name="Kazmierczak K.M."/>
            <person name="Andrzejewski T.M."/>
            <person name="Davidsen T.M."/>
            <person name="Wayne K.J."/>
            <person name="Tettelin H."/>
            <person name="Glass J.I."/>
            <person name="Rusch D."/>
            <person name="Podicherti R."/>
            <person name="Tsui H.-C.T."/>
            <person name="Winkler M.E."/>
        </authorList>
    </citation>
    <scope>NUCLEOTIDE SEQUENCE</scope>
</reference>
<dbReference type="EMBL" id="UINC01112050">
    <property type="protein sequence ID" value="SVC80701.1"/>
    <property type="molecule type" value="Genomic_DNA"/>
</dbReference>
<protein>
    <submittedName>
        <fullName evidence="1">Uncharacterized protein</fullName>
    </submittedName>
</protein>
<name>A0A382Q8X6_9ZZZZ</name>
<accession>A0A382Q8X6</accession>
<evidence type="ECO:0000313" key="1">
    <source>
        <dbReference type="EMBL" id="SVC80701.1"/>
    </source>
</evidence>